<sequence>MSSSHKPSFHKEGKSTIKVVNGKKSSRIPITPRDIPEQATQHSPFVEELVLTGRPNWKKAPPQLKQRYRGIFLVLLSIPIIGMSSFEIIRRLEGKSTKRVRQGERLPDGTNRNYSEEEKIKVEQESVMYKIFGKDFFLDGFTSKTRKSESEKKE</sequence>
<accession>M3JSY9</accession>
<proteinExistence type="predicted"/>
<dbReference type="HOGENOM" id="CLU_119129_0_0_1"/>
<dbReference type="eggNOG" id="ENOG502SX3Y">
    <property type="taxonomic scope" value="Eukaryota"/>
</dbReference>
<feature type="transmembrane region" description="Helical" evidence="2">
    <location>
        <begin position="70"/>
        <end position="89"/>
    </location>
</feature>
<feature type="region of interest" description="Disordered" evidence="1">
    <location>
        <begin position="1"/>
        <end position="31"/>
    </location>
</feature>
<protein>
    <submittedName>
        <fullName evidence="3">Uncharacterized protein</fullName>
    </submittedName>
</protein>
<keyword evidence="2" id="KW-0472">Membrane</keyword>
<evidence type="ECO:0000256" key="2">
    <source>
        <dbReference type="SAM" id="Phobius"/>
    </source>
</evidence>
<evidence type="ECO:0000256" key="1">
    <source>
        <dbReference type="SAM" id="MobiDB-lite"/>
    </source>
</evidence>
<evidence type="ECO:0000313" key="3">
    <source>
        <dbReference type="EMBL" id="EMG45379.1"/>
    </source>
</evidence>
<gene>
    <name evidence="3" type="ORF">G210_4439</name>
</gene>
<name>M3JSY9_CANMX</name>
<keyword evidence="2" id="KW-0812">Transmembrane</keyword>
<keyword evidence="2" id="KW-1133">Transmembrane helix</keyword>
<reference evidence="3 4" key="1">
    <citation type="submission" date="2013-02" db="EMBL/GenBank/DDBJ databases">
        <title>Genome sequence of Candida maltosa Xu316, a potential industrial strain for xylitol and ethanol production.</title>
        <authorList>
            <person name="Yu J."/>
            <person name="Wang Q."/>
            <person name="Geng X."/>
            <person name="Bao W."/>
            <person name="He P."/>
            <person name="Cai J."/>
        </authorList>
    </citation>
    <scope>NUCLEOTIDE SEQUENCE [LARGE SCALE GENOMIC DNA]</scope>
    <source>
        <strain evidence="4">Xu316</strain>
    </source>
</reference>
<organism evidence="3 4">
    <name type="scientific">Candida maltosa (strain Xu316)</name>
    <name type="common">Yeast</name>
    <dbReference type="NCBI Taxonomy" id="1245528"/>
    <lineage>
        <taxon>Eukaryota</taxon>
        <taxon>Fungi</taxon>
        <taxon>Dikarya</taxon>
        <taxon>Ascomycota</taxon>
        <taxon>Saccharomycotina</taxon>
        <taxon>Pichiomycetes</taxon>
        <taxon>Debaryomycetaceae</taxon>
        <taxon>Candida/Lodderomyces clade</taxon>
        <taxon>Candida</taxon>
    </lineage>
</organism>
<dbReference type="OrthoDB" id="3784821at2759"/>
<dbReference type="Proteomes" id="UP000011777">
    <property type="component" value="Unassembled WGS sequence"/>
</dbReference>
<keyword evidence="4" id="KW-1185">Reference proteome</keyword>
<evidence type="ECO:0000313" key="4">
    <source>
        <dbReference type="Proteomes" id="UP000011777"/>
    </source>
</evidence>
<dbReference type="OMA" id="PNWKKAP"/>
<dbReference type="EMBL" id="AOGT01002508">
    <property type="protein sequence ID" value="EMG45379.1"/>
    <property type="molecule type" value="Genomic_DNA"/>
</dbReference>
<dbReference type="AlphaFoldDB" id="M3JSY9"/>
<comment type="caution">
    <text evidence="3">The sequence shown here is derived from an EMBL/GenBank/DDBJ whole genome shotgun (WGS) entry which is preliminary data.</text>
</comment>